<keyword evidence="4" id="KW-0413">Isomerase</keyword>
<proteinExistence type="predicted"/>
<accession>A0A2R5GHG3</accession>
<evidence type="ECO:0000313" key="4">
    <source>
        <dbReference type="EMBL" id="GBG30322.1"/>
    </source>
</evidence>
<dbReference type="PANTHER" id="PTHR11941:SF75">
    <property type="entry name" value="ENOYL-COA HYDRATASE_ISOMERASE FAMILY PROTEIN"/>
    <property type="match status" value="1"/>
</dbReference>
<dbReference type="OrthoDB" id="37539at2759"/>
<comment type="catalytic activity">
    <reaction evidence="2">
        <text>a (3E)-enoyl-CoA = a 4-saturated (2E)-enoyl-CoA</text>
        <dbReference type="Rhea" id="RHEA:45228"/>
        <dbReference type="ChEBI" id="CHEBI:58521"/>
        <dbReference type="ChEBI" id="CHEBI:85097"/>
        <dbReference type="EC" id="5.3.3.8"/>
    </reaction>
</comment>
<evidence type="ECO:0000256" key="3">
    <source>
        <dbReference type="ARBA" id="ARBA00023098"/>
    </source>
</evidence>
<dbReference type="FunFam" id="3.90.226.10:FF:000049">
    <property type="entry name" value="Enoyl-CoA delta isomerase 3"/>
    <property type="match status" value="1"/>
</dbReference>
<evidence type="ECO:0000256" key="1">
    <source>
        <dbReference type="ARBA" id="ARBA00000452"/>
    </source>
</evidence>
<protein>
    <submittedName>
        <fullName evidence="4">Enoyl-CoA delta isomerase 3</fullName>
    </submittedName>
</protein>
<dbReference type="Proteomes" id="UP000241890">
    <property type="component" value="Unassembled WGS sequence"/>
</dbReference>
<dbReference type="InterPro" id="IPR029045">
    <property type="entry name" value="ClpP/crotonase-like_dom_sf"/>
</dbReference>
<comment type="catalytic activity">
    <reaction evidence="1">
        <text>a (3Z)-enoyl-CoA = a 4-saturated (2E)-enoyl-CoA</text>
        <dbReference type="Rhea" id="RHEA:45900"/>
        <dbReference type="ChEBI" id="CHEBI:85097"/>
        <dbReference type="ChEBI" id="CHEBI:85489"/>
        <dbReference type="EC" id="5.3.3.8"/>
    </reaction>
</comment>
<comment type="caution">
    <text evidence="4">The sequence shown here is derived from an EMBL/GenBank/DDBJ whole genome shotgun (WGS) entry which is preliminary data.</text>
</comment>
<gene>
    <name evidence="4" type="ORF">FCC1311_043011</name>
</gene>
<dbReference type="PANTHER" id="PTHR11941">
    <property type="entry name" value="ENOYL-COA HYDRATASE-RELATED"/>
    <property type="match status" value="1"/>
</dbReference>
<dbReference type="SUPFAM" id="SSF52096">
    <property type="entry name" value="ClpP/crotonase"/>
    <property type="match status" value="1"/>
</dbReference>
<dbReference type="InParanoid" id="A0A2R5GHG3"/>
<dbReference type="CDD" id="cd06558">
    <property type="entry name" value="crotonase-like"/>
    <property type="match status" value="1"/>
</dbReference>
<keyword evidence="3" id="KW-0443">Lipid metabolism</keyword>
<dbReference type="Gene3D" id="3.90.226.10">
    <property type="entry name" value="2-enoyl-CoA Hydratase, Chain A, domain 1"/>
    <property type="match status" value="1"/>
</dbReference>
<sequence>MGDTVNLRREGNVFVLEMRSAPSGEGDKQFFENRFNPTFMKDLNAALDQIEAQYDRSTPGALVTTSKGKLFSNGLDLDWLNKNAATPKDRLDYLEQVQLVLCRFLTFPLPTIAAVNGHAFGGGMLLAMAHDYRIMNSDRGFFCMPEVDMPMKARLTPGFNALIKEKVSRKLVAKIILEGFRFDVPALLEDGLIDEAASGADLMKVALTFAEKKAPKGKSMTLGELKQDLYLDAVAALRGPATFSKL</sequence>
<dbReference type="GO" id="GO:0004165">
    <property type="term" value="F:delta(3)-delta(2)-enoyl-CoA isomerase activity"/>
    <property type="evidence" value="ECO:0007669"/>
    <property type="project" value="UniProtKB-EC"/>
</dbReference>
<dbReference type="GO" id="GO:0006635">
    <property type="term" value="P:fatty acid beta-oxidation"/>
    <property type="evidence" value="ECO:0007669"/>
    <property type="project" value="TreeGrafter"/>
</dbReference>
<dbReference type="GO" id="GO:0005777">
    <property type="term" value="C:peroxisome"/>
    <property type="evidence" value="ECO:0007669"/>
    <property type="project" value="TreeGrafter"/>
</dbReference>
<dbReference type="EMBL" id="BEYU01000074">
    <property type="protein sequence ID" value="GBG30322.1"/>
    <property type="molecule type" value="Genomic_DNA"/>
</dbReference>
<evidence type="ECO:0000313" key="5">
    <source>
        <dbReference type="Proteomes" id="UP000241890"/>
    </source>
</evidence>
<evidence type="ECO:0000256" key="2">
    <source>
        <dbReference type="ARBA" id="ARBA00000765"/>
    </source>
</evidence>
<name>A0A2R5GHG3_9STRA</name>
<reference evidence="4 5" key="1">
    <citation type="submission" date="2017-12" db="EMBL/GenBank/DDBJ databases">
        <title>Sequencing, de novo assembly and annotation of complete genome of a new Thraustochytrid species, strain FCC1311.</title>
        <authorList>
            <person name="Sedici K."/>
            <person name="Godart F."/>
            <person name="Aiese Cigliano R."/>
            <person name="Sanseverino W."/>
            <person name="Barakat M."/>
            <person name="Ortet P."/>
            <person name="Marechal E."/>
            <person name="Cagnac O."/>
            <person name="Amato A."/>
        </authorList>
    </citation>
    <scope>NUCLEOTIDE SEQUENCE [LARGE SCALE GENOMIC DNA]</scope>
</reference>
<organism evidence="4 5">
    <name type="scientific">Hondaea fermentalgiana</name>
    <dbReference type="NCBI Taxonomy" id="2315210"/>
    <lineage>
        <taxon>Eukaryota</taxon>
        <taxon>Sar</taxon>
        <taxon>Stramenopiles</taxon>
        <taxon>Bigyra</taxon>
        <taxon>Labyrinthulomycetes</taxon>
        <taxon>Thraustochytrida</taxon>
        <taxon>Thraustochytriidae</taxon>
        <taxon>Hondaea</taxon>
    </lineage>
</organism>
<dbReference type="Pfam" id="PF00378">
    <property type="entry name" value="ECH_1"/>
    <property type="match status" value="1"/>
</dbReference>
<keyword evidence="5" id="KW-1185">Reference proteome</keyword>
<dbReference type="AlphaFoldDB" id="A0A2R5GHG3"/>
<dbReference type="InterPro" id="IPR001753">
    <property type="entry name" value="Enoyl-CoA_hydra/iso"/>
</dbReference>